<feature type="compositionally biased region" description="Low complexity" evidence="1">
    <location>
        <begin position="237"/>
        <end position="260"/>
    </location>
</feature>
<evidence type="ECO:0000259" key="2">
    <source>
        <dbReference type="Pfam" id="PF04366"/>
    </source>
</evidence>
<evidence type="ECO:0000313" key="3">
    <source>
        <dbReference type="EMBL" id="EAU31783.1"/>
    </source>
</evidence>
<dbReference type="InterPro" id="IPR051702">
    <property type="entry name" value="SH3_domain_YSC84-like"/>
</dbReference>
<dbReference type="RefSeq" id="XP_001216142.1">
    <property type="nucleotide sequence ID" value="XM_001216142.1"/>
</dbReference>
<feature type="region of interest" description="Disordered" evidence="1">
    <location>
        <begin position="222"/>
        <end position="320"/>
    </location>
</feature>
<feature type="compositionally biased region" description="Low complexity" evidence="1">
    <location>
        <begin position="288"/>
        <end position="297"/>
    </location>
</feature>
<dbReference type="OrthoDB" id="10255128at2759"/>
<organism evidence="3 4">
    <name type="scientific">Aspergillus terreus (strain NIH 2624 / FGSC A1156)</name>
    <dbReference type="NCBI Taxonomy" id="341663"/>
    <lineage>
        <taxon>Eukaryota</taxon>
        <taxon>Fungi</taxon>
        <taxon>Dikarya</taxon>
        <taxon>Ascomycota</taxon>
        <taxon>Pezizomycotina</taxon>
        <taxon>Eurotiomycetes</taxon>
        <taxon>Eurotiomycetidae</taxon>
        <taxon>Eurotiales</taxon>
        <taxon>Aspergillaceae</taxon>
        <taxon>Aspergillus</taxon>
        <taxon>Aspergillus subgen. Circumdati</taxon>
    </lineage>
</organism>
<gene>
    <name evidence="3" type="ORF">ATEG_07521</name>
</gene>
<name>Q0CFL3_ASPTN</name>
<dbReference type="Pfam" id="PF04366">
    <property type="entry name" value="Ysc84"/>
    <property type="match status" value="1"/>
</dbReference>
<evidence type="ECO:0000256" key="1">
    <source>
        <dbReference type="SAM" id="MobiDB-lite"/>
    </source>
</evidence>
<evidence type="ECO:0000313" key="4">
    <source>
        <dbReference type="Proteomes" id="UP000007963"/>
    </source>
</evidence>
<dbReference type="Proteomes" id="UP000007963">
    <property type="component" value="Unassembled WGS sequence"/>
</dbReference>
<dbReference type="PANTHER" id="PTHR15629">
    <property type="entry name" value="SH3YL1 PROTEIN"/>
    <property type="match status" value="1"/>
</dbReference>
<dbReference type="STRING" id="341663.Q0CFL3"/>
<dbReference type="EMBL" id="CH476604">
    <property type="protein sequence ID" value="EAU31783.1"/>
    <property type="molecule type" value="Genomic_DNA"/>
</dbReference>
<dbReference type="GeneID" id="4322820"/>
<dbReference type="eggNOG" id="KOG1843">
    <property type="taxonomic scope" value="Eukaryota"/>
</dbReference>
<dbReference type="OMA" id="ASMFAYS"/>
<sequence length="320" mass="32694">MPLGIHNPLPSSMRSSYHLPKSPAHIADSPQANAKRRARFWSPLRAHLLLTPQGLVICTVTRAGFLGSLRFGSGILVARLPDGSWSAPSAIATVGGGFGGLIGLELTDFVFILNDDHAVRTFSQAGSLTLGGNVSVALGPVGRSAEVSAGASTKGVASMFAYSKTKGLFGGISLEGNMLVERSSANRKLYDRELTARQLLSGEVPPPSEAEALMRVLQSEAFQPKGSRPPLHPPAPGGAELPAASPVSPVGSQAAASGQSISELPDTPSGAPPHPAGFELHGESRPGLPAELPAELPVDPGPGTNVSQPAAGVGADGVAR</sequence>
<dbReference type="HOGENOM" id="CLU_015320_3_1_1"/>
<dbReference type="GO" id="GO:0051015">
    <property type="term" value="F:actin filament binding"/>
    <property type="evidence" value="ECO:0007669"/>
    <property type="project" value="TreeGrafter"/>
</dbReference>
<feature type="domain" description="Ysc84 actin-binding" evidence="2">
    <location>
        <begin position="95"/>
        <end position="219"/>
    </location>
</feature>
<dbReference type="PANTHER" id="PTHR15629:SF2">
    <property type="entry name" value="SH3 DOMAIN-CONTAINING YSC84-LIKE PROTEIN 1"/>
    <property type="match status" value="1"/>
</dbReference>
<dbReference type="GO" id="GO:0035091">
    <property type="term" value="F:phosphatidylinositol binding"/>
    <property type="evidence" value="ECO:0007669"/>
    <property type="project" value="TreeGrafter"/>
</dbReference>
<proteinExistence type="predicted"/>
<dbReference type="InterPro" id="IPR007461">
    <property type="entry name" value="Ysc84_actin-binding"/>
</dbReference>
<accession>Q0CFL3</accession>
<dbReference type="VEuPathDB" id="FungiDB:ATEG_07521"/>
<dbReference type="GO" id="GO:0051666">
    <property type="term" value="P:actin cortical patch localization"/>
    <property type="evidence" value="ECO:0007669"/>
    <property type="project" value="TreeGrafter"/>
</dbReference>
<protein>
    <recommendedName>
        <fullName evidence="2">Ysc84 actin-binding domain-containing protein</fullName>
    </recommendedName>
</protein>
<dbReference type="GO" id="GO:0051017">
    <property type="term" value="P:actin filament bundle assembly"/>
    <property type="evidence" value="ECO:0007669"/>
    <property type="project" value="TreeGrafter"/>
</dbReference>
<feature type="region of interest" description="Disordered" evidence="1">
    <location>
        <begin position="1"/>
        <end position="31"/>
    </location>
</feature>
<dbReference type="AlphaFoldDB" id="Q0CFL3"/>
<dbReference type="GO" id="GO:0030479">
    <property type="term" value="C:actin cortical patch"/>
    <property type="evidence" value="ECO:0007669"/>
    <property type="project" value="TreeGrafter"/>
</dbReference>
<reference evidence="4" key="1">
    <citation type="submission" date="2005-09" db="EMBL/GenBank/DDBJ databases">
        <title>Annotation of the Aspergillus terreus NIH2624 genome.</title>
        <authorList>
            <person name="Birren B.W."/>
            <person name="Lander E.S."/>
            <person name="Galagan J.E."/>
            <person name="Nusbaum C."/>
            <person name="Devon K."/>
            <person name="Henn M."/>
            <person name="Ma L.-J."/>
            <person name="Jaffe D.B."/>
            <person name="Butler J."/>
            <person name="Alvarez P."/>
            <person name="Gnerre S."/>
            <person name="Grabherr M."/>
            <person name="Kleber M."/>
            <person name="Mauceli E.W."/>
            <person name="Brockman W."/>
            <person name="Rounsley S."/>
            <person name="Young S.K."/>
            <person name="LaButti K."/>
            <person name="Pushparaj V."/>
            <person name="DeCaprio D."/>
            <person name="Crawford M."/>
            <person name="Koehrsen M."/>
            <person name="Engels R."/>
            <person name="Montgomery P."/>
            <person name="Pearson M."/>
            <person name="Howarth C."/>
            <person name="Larson L."/>
            <person name="Luoma S."/>
            <person name="White J."/>
            <person name="Alvarado L."/>
            <person name="Kodira C.D."/>
            <person name="Zeng Q."/>
            <person name="Oleary S."/>
            <person name="Yandava C."/>
            <person name="Denning D.W."/>
            <person name="Nierman W.C."/>
            <person name="Milne T."/>
            <person name="Madden K."/>
        </authorList>
    </citation>
    <scope>NUCLEOTIDE SEQUENCE [LARGE SCALE GENOMIC DNA]</scope>
    <source>
        <strain evidence="4">NIH 2624 / FGSC A1156</strain>
    </source>
</reference>